<sequence length="51" mass="5398">GRLRKLDDVVGAELGSAVVGQQREEQRAEHTALWGTCAQCGSARGVVADMD</sequence>
<accession>A0ABD0NIP9</accession>
<evidence type="ECO:0000313" key="1">
    <source>
        <dbReference type="EMBL" id="KAL0161245.1"/>
    </source>
</evidence>
<reference evidence="1 2" key="1">
    <citation type="submission" date="2024-05" db="EMBL/GenBank/DDBJ databases">
        <title>Genome sequencing and assembly of Indian major carp, Cirrhinus mrigala (Hamilton, 1822).</title>
        <authorList>
            <person name="Mohindra V."/>
            <person name="Chowdhury L.M."/>
            <person name="Lal K."/>
            <person name="Jena J.K."/>
        </authorList>
    </citation>
    <scope>NUCLEOTIDE SEQUENCE [LARGE SCALE GENOMIC DNA]</scope>
    <source>
        <strain evidence="1">CM1030</strain>
        <tissue evidence="1">Blood</tissue>
    </source>
</reference>
<dbReference type="AlphaFoldDB" id="A0ABD0NIP9"/>
<keyword evidence="2" id="KW-1185">Reference proteome</keyword>
<name>A0ABD0NIP9_CIRMR</name>
<organism evidence="1 2">
    <name type="scientific">Cirrhinus mrigala</name>
    <name type="common">Mrigala</name>
    <dbReference type="NCBI Taxonomy" id="683832"/>
    <lineage>
        <taxon>Eukaryota</taxon>
        <taxon>Metazoa</taxon>
        <taxon>Chordata</taxon>
        <taxon>Craniata</taxon>
        <taxon>Vertebrata</taxon>
        <taxon>Euteleostomi</taxon>
        <taxon>Actinopterygii</taxon>
        <taxon>Neopterygii</taxon>
        <taxon>Teleostei</taxon>
        <taxon>Ostariophysi</taxon>
        <taxon>Cypriniformes</taxon>
        <taxon>Cyprinidae</taxon>
        <taxon>Labeoninae</taxon>
        <taxon>Labeonini</taxon>
        <taxon>Cirrhinus</taxon>
    </lineage>
</organism>
<gene>
    <name evidence="1" type="ORF">M9458_044970</name>
</gene>
<dbReference type="EMBL" id="JAMKFB020000022">
    <property type="protein sequence ID" value="KAL0161245.1"/>
    <property type="molecule type" value="Genomic_DNA"/>
</dbReference>
<feature type="non-terminal residue" evidence="1">
    <location>
        <position position="1"/>
    </location>
</feature>
<proteinExistence type="predicted"/>
<dbReference type="Proteomes" id="UP001529510">
    <property type="component" value="Unassembled WGS sequence"/>
</dbReference>
<comment type="caution">
    <text evidence="1">The sequence shown here is derived from an EMBL/GenBank/DDBJ whole genome shotgun (WGS) entry which is preliminary data.</text>
</comment>
<evidence type="ECO:0000313" key="2">
    <source>
        <dbReference type="Proteomes" id="UP001529510"/>
    </source>
</evidence>
<protein>
    <submittedName>
        <fullName evidence="1">Uncharacterized protein</fullName>
    </submittedName>
</protein>